<dbReference type="Pfam" id="PF04030">
    <property type="entry name" value="ALO"/>
    <property type="match status" value="1"/>
</dbReference>
<dbReference type="InterPro" id="IPR016169">
    <property type="entry name" value="FAD-bd_PCMH_sub2"/>
</dbReference>
<dbReference type="SUPFAM" id="SSF56176">
    <property type="entry name" value="FAD-binding/transporter-associated domain-like"/>
    <property type="match status" value="1"/>
</dbReference>
<dbReference type="PIRSF" id="PIRSF000136">
    <property type="entry name" value="LGO_GLO"/>
    <property type="match status" value="1"/>
</dbReference>
<dbReference type="Proteomes" id="UP001285921">
    <property type="component" value="Unassembled WGS sequence"/>
</dbReference>
<dbReference type="Gene3D" id="3.30.43.10">
    <property type="entry name" value="Uridine Diphospho-n-acetylenolpyruvylglucosamine Reductase, domain 2"/>
    <property type="match status" value="1"/>
</dbReference>
<dbReference type="InterPro" id="IPR036318">
    <property type="entry name" value="FAD-bd_PCMH-like_sf"/>
</dbReference>
<dbReference type="InterPro" id="IPR016167">
    <property type="entry name" value="FAD-bd_PCMH_sub1"/>
</dbReference>
<dbReference type="InterPro" id="IPR016171">
    <property type="entry name" value="Vanillyl_alc_oxidase_C-sub2"/>
</dbReference>
<organism evidence="4 5">
    <name type="scientific">Paenibacillus glycanilyticus</name>
    <dbReference type="NCBI Taxonomy" id="126569"/>
    <lineage>
        <taxon>Bacteria</taxon>
        <taxon>Bacillati</taxon>
        <taxon>Bacillota</taxon>
        <taxon>Bacilli</taxon>
        <taxon>Bacillales</taxon>
        <taxon>Paenibacillaceae</taxon>
        <taxon>Paenibacillus</taxon>
    </lineage>
</organism>
<comment type="caution">
    <text evidence="4">The sequence shown here is derived from an EMBL/GenBank/DDBJ whole genome shotgun (WGS) entry which is preliminary data.</text>
</comment>
<dbReference type="Gene3D" id="3.30.70.2530">
    <property type="match status" value="1"/>
</dbReference>
<dbReference type="InterPro" id="IPR007173">
    <property type="entry name" value="ALO_C"/>
</dbReference>
<dbReference type="PROSITE" id="PS51387">
    <property type="entry name" value="FAD_PCMH"/>
    <property type="match status" value="1"/>
</dbReference>
<dbReference type="Gene3D" id="3.30.70.2520">
    <property type="match status" value="1"/>
</dbReference>
<keyword evidence="1" id="KW-0285">Flavoprotein</keyword>
<dbReference type="EMBL" id="BTCL01000001">
    <property type="protein sequence ID" value="GMK42932.1"/>
    <property type="molecule type" value="Genomic_DNA"/>
</dbReference>
<evidence type="ECO:0000313" key="5">
    <source>
        <dbReference type="Proteomes" id="UP001285921"/>
    </source>
</evidence>
<evidence type="ECO:0000256" key="1">
    <source>
        <dbReference type="ARBA" id="ARBA00022630"/>
    </source>
</evidence>
<dbReference type="InterPro" id="IPR010031">
    <property type="entry name" value="FAD_lactone_oxidase-like"/>
</dbReference>
<dbReference type="PANTHER" id="PTHR43762:SF1">
    <property type="entry name" value="D-ARABINONO-1,4-LACTONE OXIDASE"/>
    <property type="match status" value="1"/>
</dbReference>
<gene>
    <name evidence="4" type="primary">xyoA</name>
    <name evidence="4" type="ORF">PghCCS26_00590</name>
</gene>
<dbReference type="Gene3D" id="3.30.465.10">
    <property type="match status" value="1"/>
</dbReference>
<dbReference type="RefSeq" id="WP_317978439.1">
    <property type="nucleotide sequence ID" value="NZ_BTCL01000001.1"/>
</dbReference>
<dbReference type="PANTHER" id="PTHR43762">
    <property type="entry name" value="L-GULONOLACTONE OXIDASE"/>
    <property type="match status" value="1"/>
</dbReference>
<evidence type="ECO:0000259" key="3">
    <source>
        <dbReference type="PROSITE" id="PS51387"/>
    </source>
</evidence>
<evidence type="ECO:0000256" key="2">
    <source>
        <dbReference type="ARBA" id="ARBA00023002"/>
    </source>
</evidence>
<dbReference type="Pfam" id="PF01565">
    <property type="entry name" value="FAD_binding_4"/>
    <property type="match status" value="1"/>
</dbReference>
<feature type="domain" description="FAD-binding PCMH-type" evidence="3">
    <location>
        <begin position="46"/>
        <end position="212"/>
    </location>
</feature>
<protein>
    <submittedName>
        <fullName evidence="4">Xylitol oxidase</fullName>
    </submittedName>
</protein>
<evidence type="ECO:0000313" key="4">
    <source>
        <dbReference type="EMBL" id="GMK42932.1"/>
    </source>
</evidence>
<name>A0ABQ6NFM2_9BACL</name>
<dbReference type="InterPro" id="IPR006094">
    <property type="entry name" value="Oxid_FAD_bind_N"/>
</dbReference>
<sequence length="456" mass="51097">MGPVILFFSGAGKGEPAVNDYKIGFIILNDWRVQVVAKEKNWAGNYTYNALEYLYPENVEQVREIVVRNGKLRVLGSRHSFNGIADSHASLVSLQKMNRVLELDKVNNRVKVEGGIRYGDLGEYLHQEGYALHNLASLPHITIAGAIATATHGSGDRNGNLATAVYALEIVKADGTIAVFTRDDEDGNFHGAVVGLGALGVVTAITLDIQPSFEISQYVYDLLPLAQVENNFDAIYSSAYSVSLFTDWKGSSINQVWQKRLVQEGSAGDVQAEFYGASLAEAKRHPVPEQTAENCSEQFGVPGPWHERLPHFRMDFTPSAGEELQTEYFVAREHAYEAICAISELGEQISPLLFISEIRTIAADRLWLSPSYKQDTVGFHFTWKPDWEAVKQVLPLIEAKLEKFNARPHWGKVFTMPAERIQSLFEKLPEFRELMLECDPDGKFWNDFINEYVMAK</sequence>
<dbReference type="Gene3D" id="1.10.45.10">
    <property type="entry name" value="Vanillyl-alcohol Oxidase, Chain A, domain 4"/>
    <property type="match status" value="1"/>
</dbReference>
<keyword evidence="2" id="KW-0560">Oxidoreductase</keyword>
<proteinExistence type="predicted"/>
<dbReference type="InterPro" id="IPR016166">
    <property type="entry name" value="FAD-bd_PCMH"/>
</dbReference>
<accession>A0ABQ6NFM2</accession>
<reference evidence="4 5" key="1">
    <citation type="submission" date="2023-05" db="EMBL/GenBank/DDBJ databases">
        <title>Draft genome of Paenibacillus sp. CCS26.</title>
        <authorList>
            <person name="Akita H."/>
            <person name="Shinto Y."/>
            <person name="Kimura Z."/>
        </authorList>
    </citation>
    <scope>NUCLEOTIDE SEQUENCE [LARGE SCALE GENOMIC DNA]</scope>
    <source>
        <strain evidence="4 5">CCS26</strain>
    </source>
</reference>
<keyword evidence="5" id="KW-1185">Reference proteome</keyword>